<keyword evidence="3" id="KW-1185">Reference proteome</keyword>
<gene>
    <name evidence="2" type="ordered locus">Mtc_0657</name>
</gene>
<proteinExistence type="predicted"/>
<dbReference type="HOGENOM" id="CLU_2629711_0_0_2"/>
<dbReference type="GeneID" id="11970550"/>
<evidence type="ECO:0000313" key="3">
    <source>
        <dbReference type="Proteomes" id="UP000005233"/>
    </source>
</evidence>
<dbReference type="eggNOG" id="arCOG11124">
    <property type="taxonomic scope" value="Archaea"/>
</dbReference>
<accession>H8I6V1</accession>
<reference evidence="2 3" key="1">
    <citation type="journal article" date="2012" name="J. Bacteriol.">
        <title>Complete genome sequence of a thermophilic methanogen, Methanocella conradii HZ254, isolated from Chinese rice field soil.</title>
        <authorList>
            <person name="Lu Z."/>
            <person name="Lu Y."/>
        </authorList>
    </citation>
    <scope>NUCLEOTIDE SEQUENCE [LARGE SCALE GENOMIC DNA]</scope>
    <source>
        <strain evidence="3">DSM 24694 / JCM 17849 / CGMCC 1.5162 / HZ254</strain>
    </source>
</reference>
<evidence type="ECO:0000256" key="1">
    <source>
        <dbReference type="SAM" id="MobiDB-lite"/>
    </source>
</evidence>
<dbReference type="STRING" id="1041930.Mtc_0657"/>
<name>H8I6V1_METCZ</name>
<dbReference type="RefSeq" id="WP_014405260.1">
    <property type="nucleotide sequence ID" value="NC_017034.1"/>
</dbReference>
<dbReference type="OrthoDB" id="147933at2157"/>
<feature type="region of interest" description="Disordered" evidence="1">
    <location>
        <begin position="44"/>
        <end position="77"/>
    </location>
</feature>
<protein>
    <submittedName>
        <fullName evidence="2">Uncharacterized protein</fullName>
    </submittedName>
</protein>
<dbReference type="KEGG" id="mez:Mtc_0657"/>
<dbReference type="EMBL" id="CP003243">
    <property type="protein sequence ID" value="AFC99421.1"/>
    <property type="molecule type" value="Genomic_DNA"/>
</dbReference>
<dbReference type="Proteomes" id="UP000005233">
    <property type="component" value="Chromosome"/>
</dbReference>
<dbReference type="AlphaFoldDB" id="H8I6V1"/>
<organism evidence="2 3">
    <name type="scientific">Methanocella conradii (strain DSM 24694 / JCM 17849 / CGMCC 1.5162 / HZ254)</name>
    <dbReference type="NCBI Taxonomy" id="1041930"/>
    <lineage>
        <taxon>Archaea</taxon>
        <taxon>Methanobacteriati</taxon>
        <taxon>Methanobacteriota</taxon>
        <taxon>Stenosarchaea group</taxon>
        <taxon>Methanomicrobia</taxon>
        <taxon>Methanocellales</taxon>
        <taxon>Methanocellaceae</taxon>
        <taxon>Methanocella</taxon>
    </lineage>
</organism>
<sequence length="77" mass="8753">MYIPIAIHKNELIVIEDMDTFSKYFCLAKKQKMTPLATDEIVATPEELEEERGEPGFFEDEEHAAGSDSSDLDEDDI</sequence>
<feature type="compositionally biased region" description="Acidic residues" evidence="1">
    <location>
        <begin position="46"/>
        <end position="62"/>
    </location>
</feature>
<evidence type="ECO:0000313" key="2">
    <source>
        <dbReference type="EMBL" id="AFC99421.1"/>
    </source>
</evidence>